<feature type="region of interest" description="Disordered" evidence="1">
    <location>
        <begin position="1"/>
        <end position="49"/>
    </location>
</feature>
<sequence>MELRRRPHQRALRASPPTTAVHATFTTRTGPGGAEAGRTQTPPRTLTASALHDPRDAFPEDIIIHTTSTNAAVSDDSRPHPPRQEMAREQLVRYRENCVSVCEKM</sequence>
<evidence type="ECO:0000313" key="3">
    <source>
        <dbReference type="Proteomes" id="UP000770661"/>
    </source>
</evidence>
<feature type="compositionally biased region" description="Low complexity" evidence="1">
    <location>
        <begin position="18"/>
        <end position="29"/>
    </location>
</feature>
<proteinExistence type="predicted"/>
<comment type="caution">
    <text evidence="2">The sequence shown here is derived from an EMBL/GenBank/DDBJ whole genome shotgun (WGS) entry which is preliminary data.</text>
</comment>
<keyword evidence="3" id="KW-1185">Reference proteome</keyword>
<accession>A0A8J4YCA4</accession>
<organism evidence="2 3">
    <name type="scientific">Chionoecetes opilio</name>
    <name type="common">Atlantic snow crab</name>
    <name type="synonym">Cancer opilio</name>
    <dbReference type="NCBI Taxonomy" id="41210"/>
    <lineage>
        <taxon>Eukaryota</taxon>
        <taxon>Metazoa</taxon>
        <taxon>Ecdysozoa</taxon>
        <taxon>Arthropoda</taxon>
        <taxon>Crustacea</taxon>
        <taxon>Multicrustacea</taxon>
        <taxon>Malacostraca</taxon>
        <taxon>Eumalacostraca</taxon>
        <taxon>Eucarida</taxon>
        <taxon>Decapoda</taxon>
        <taxon>Pleocyemata</taxon>
        <taxon>Brachyura</taxon>
        <taxon>Eubrachyura</taxon>
        <taxon>Majoidea</taxon>
        <taxon>Majidae</taxon>
        <taxon>Chionoecetes</taxon>
    </lineage>
</organism>
<evidence type="ECO:0000313" key="2">
    <source>
        <dbReference type="EMBL" id="KAG0718700.1"/>
    </source>
</evidence>
<gene>
    <name evidence="2" type="ORF">GWK47_051955</name>
</gene>
<dbReference type="AlphaFoldDB" id="A0A8J4YCA4"/>
<feature type="compositionally biased region" description="Basic residues" evidence="1">
    <location>
        <begin position="1"/>
        <end position="11"/>
    </location>
</feature>
<name>A0A8J4YCA4_CHIOP</name>
<reference evidence="2" key="1">
    <citation type="submission" date="2020-07" db="EMBL/GenBank/DDBJ databases">
        <title>The High-quality genome of the commercially important snow crab, Chionoecetes opilio.</title>
        <authorList>
            <person name="Jeong J.-H."/>
            <person name="Ryu S."/>
        </authorList>
    </citation>
    <scope>NUCLEOTIDE SEQUENCE</scope>
    <source>
        <strain evidence="2">MADBK_172401_WGS</strain>
        <tissue evidence="2">Digestive gland</tissue>
    </source>
</reference>
<dbReference type="EMBL" id="JACEEZ010015662">
    <property type="protein sequence ID" value="KAG0718700.1"/>
    <property type="molecule type" value="Genomic_DNA"/>
</dbReference>
<dbReference type="Proteomes" id="UP000770661">
    <property type="component" value="Unassembled WGS sequence"/>
</dbReference>
<evidence type="ECO:0000256" key="1">
    <source>
        <dbReference type="SAM" id="MobiDB-lite"/>
    </source>
</evidence>
<protein>
    <submittedName>
        <fullName evidence="2">Uncharacterized protein</fullName>
    </submittedName>
</protein>
<feature type="compositionally biased region" description="Polar residues" evidence="1">
    <location>
        <begin position="38"/>
        <end position="48"/>
    </location>
</feature>